<feature type="domain" description="Transglutaminase-like" evidence="1">
    <location>
        <begin position="175"/>
        <end position="244"/>
    </location>
</feature>
<dbReference type="Pfam" id="PF01841">
    <property type="entry name" value="Transglut_core"/>
    <property type="match status" value="1"/>
</dbReference>
<name>A0A0R3LUV2_9BRAD</name>
<dbReference type="RefSeq" id="WP_057835790.1">
    <property type="nucleotide sequence ID" value="NZ_LLXZ01000081.1"/>
</dbReference>
<sequence>MPLLTINHKTVYRYTRPVAFGEHRIMLQPLPGHDLRIRASQLEIAPKPMQLRWIHDVFGNSVAIATFDERADTLSFTATATVEHSPAEEFALTPDDPAYFYPFLYDDEEFPDLLQFVTPQYGDPNGELSAWARQFLDAEAPTPTFKILSGMTHGIRRAFAYRKRHERGTQHPLDTLQTGSGTCRDYALFMIEALRRLGIAARFVSGYIFIPGDGVDGYVGGGSTHAWVQVYLPSAGWIEFDPTNGIVGTRDLIRVAVARDPRQAIPLHGTYLGSADAFVGMEVDISVVAAGEEMEAWDGTRQVEEV</sequence>
<accession>A0A0R3LUV2</accession>
<dbReference type="Gene3D" id="3.10.620.30">
    <property type="match status" value="1"/>
</dbReference>
<dbReference type="STRING" id="280332.CQ12_26990"/>
<dbReference type="InterPro" id="IPR038765">
    <property type="entry name" value="Papain-like_cys_pep_sf"/>
</dbReference>
<dbReference type="AlphaFoldDB" id="A0A0R3LUV2"/>
<dbReference type="EMBL" id="LLXZ01000081">
    <property type="protein sequence ID" value="KRR08861.1"/>
    <property type="molecule type" value="Genomic_DNA"/>
</dbReference>
<organism evidence="2 3">
    <name type="scientific">Bradyrhizobium jicamae</name>
    <dbReference type="NCBI Taxonomy" id="280332"/>
    <lineage>
        <taxon>Bacteria</taxon>
        <taxon>Pseudomonadati</taxon>
        <taxon>Pseudomonadota</taxon>
        <taxon>Alphaproteobacteria</taxon>
        <taxon>Hyphomicrobiales</taxon>
        <taxon>Nitrobacteraceae</taxon>
        <taxon>Bradyrhizobium</taxon>
    </lineage>
</organism>
<dbReference type="PANTHER" id="PTHR33490:SF1">
    <property type="entry name" value="SLL1233 PROTEIN"/>
    <property type="match status" value="1"/>
</dbReference>
<dbReference type="InterPro" id="IPR002931">
    <property type="entry name" value="Transglutaminase-like"/>
</dbReference>
<dbReference type="SMART" id="SM00460">
    <property type="entry name" value="TGc"/>
    <property type="match status" value="1"/>
</dbReference>
<reference evidence="2 3" key="1">
    <citation type="submission" date="2014-03" db="EMBL/GenBank/DDBJ databases">
        <title>Bradyrhizobium valentinum sp. nov., isolated from effective nodules of Lupinus mariae-josephae, a lupine endemic of basic-lime soils in Eastern Spain.</title>
        <authorList>
            <person name="Duran D."/>
            <person name="Rey L."/>
            <person name="Navarro A."/>
            <person name="Busquets A."/>
            <person name="Imperial J."/>
            <person name="Ruiz-Argueso T."/>
        </authorList>
    </citation>
    <scope>NUCLEOTIDE SEQUENCE [LARGE SCALE GENOMIC DNA]</scope>
    <source>
        <strain evidence="2 3">PAC68</strain>
    </source>
</reference>
<dbReference type="SUPFAM" id="SSF54001">
    <property type="entry name" value="Cysteine proteinases"/>
    <property type="match status" value="1"/>
</dbReference>
<protein>
    <submittedName>
        <fullName evidence="2">Transglutaminase</fullName>
    </submittedName>
</protein>
<dbReference type="Pfam" id="PF08379">
    <property type="entry name" value="Bact_transglu_N"/>
    <property type="match status" value="1"/>
</dbReference>
<keyword evidence="3" id="KW-1185">Reference proteome</keyword>
<evidence type="ECO:0000313" key="2">
    <source>
        <dbReference type="EMBL" id="KRR08861.1"/>
    </source>
</evidence>
<comment type="caution">
    <text evidence="2">The sequence shown here is derived from an EMBL/GenBank/DDBJ whole genome shotgun (WGS) entry which is preliminary data.</text>
</comment>
<evidence type="ECO:0000259" key="1">
    <source>
        <dbReference type="SMART" id="SM00460"/>
    </source>
</evidence>
<gene>
    <name evidence="2" type="ORF">CQ12_26990</name>
</gene>
<evidence type="ECO:0000313" key="3">
    <source>
        <dbReference type="Proteomes" id="UP000050863"/>
    </source>
</evidence>
<dbReference type="Proteomes" id="UP000050863">
    <property type="component" value="Unassembled WGS sequence"/>
</dbReference>
<dbReference type="OrthoDB" id="9804023at2"/>
<dbReference type="PANTHER" id="PTHR33490">
    <property type="entry name" value="BLR5614 PROTEIN-RELATED"/>
    <property type="match status" value="1"/>
</dbReference>
<dbReference type="InterPro" id="IPR013589">
    <property type="entry name" value="Bac_transglu_N"/>
</dbReference>
<proteinExistence type="predicted"/>